<dbReference type="Proteomes" id="UP001162992">
    <property type="component" value="Chromosome 8"/>
</dbReference>
<keyword evidence="2" id="KW-1185">Reference proteome</keyword>
<accession>A0ACC2D0K4</accession>
<dbReference type="EMBL" id="CM055099">
    <property type="protein sequence ID" value="KAJ7547703.1"/>
    <property type="molecule type" value="Genomic_DNA"/>
</dbReference>
<evidence type="ECO:0000313" key="1">
    <source>
        <dbReference type="EMBL" id="KAJ7547703.1"/>
    </source>
</evidence>
<evidence type="ECO:0000313" key="2">
    <source>
        <dbReference type="Proteomes" id="UP001162992"/>
    </source>
</evidence>
<comment type="caution">
    <text evidence="1">The sequence shown here is derived from an EMBL/GenBank/DDBJ whole genome shotgun (WGS) entry which is preliminary data.</text>
</comment>
<organism evidence="1 2">
    <name type="scientific">Diphasiastrum complanatum</name>
    <name type="common">Issler's clubmoss</name>
    <name type="synonym">Lycopodium complanatum</name>
    <dbReference type="NCBI Taxonomy" id="34168"/>
    <lineage>
        <taxon>Eukaryota</taxon>
        <taxon>Viridiplantae</taxon>
        <taxon>Streptophyta</taxon>
        <taxon>Embryophyta</taxon>
        <taxon>Tracheophyta</taxon>
        <taxon>Lycopodiopsida</taxon>
        <taxon>Lycopodiales</taxon>
        <taxon>Lycopodiaceae</taxon>
        <taxon>Lycopodioideae</taxon>
        <taxon>Diphasiastrum</taxon>
    </lineage>
</organism>
<gene>
    <name evidence="1" type="ORF">O6H91_08G099600</name>
</gene>
<proteinExistence type="predicted"/>
<sequence length="585" mass="65358">MDSEGKHTGVLKGVKMKGVKSPSKLNPMWTLTSGSSFKDTTQKGDQVWLNEDDVPLYLLKDFEEQLRKLYPSKLSKSARGRKGKRQNLRLSKTDRLSMLLQKHIQLDDNNDSSSWKCASCKSVIFARQLVQCQKCCVTFHKECVEASSQVDSFTCSRCLIPRKNKRGRKPKSISLSQNTNLYSSKVSQANRKGKVEDLKPISEMPKDQGSTNLNSVGLVHVQRKKRTSNLYVHKNGILWRKVKPEADLLTFRRDKIVLVGQHGTDHLRGPICCLCSQPYNPAFMYIGCEFCKEWFHADGFGVSEEKLLLLAGFKCYKCRKKGPPECPYVGRKDSDHSYLFSQVSSDHVKAMTGDDRQLVGNIDLDPCVIANITIPVSEEVDELAVAPSIDFLVQEGFTTGWKPDTEVPLTTIDLVKTHNIVPVPDFDWASLQNEFFSPDADASECNNVQVCEQSGMQTNSYDTSEHERAQPNFQAGGPANYLPQLPCRGPLSFLELLSSEDDMVENVPFTEMDFNLNWPSDVSINEHISSAVLNDNGNLQPGILMSQDAESMDIFDRSLKSGHATEEGGLFGLICESTTANCEIG</sequence>
<reference evidence="2" key="1">
    <citation type="journal article" date="2024" name="Proc. Natl. Acad. Sci. U.S.A.">
        <title>Extraordinary preservation of gene collinearity over three hundred million years revealed in homosporous lycophytes.</title>
        <authorList>
            <person name="Li C."/>
            <person name="Wickell D."/>
            <person name="Kuo L.Y."/>
            <person name="Chen X."/>
            <person name="Nie B."/>
            <person name="Liao X."/>
            <person name="Peng D."/>
            <person name="Ji J."/>
            <person name="Jenkins J."/>
            <person name="Williams M."/>
            <person name="Shu S."/>
            <person name="Plott C."/>
            <person name="Barry K."/>
            <person name="Rajasekar S."/>
            <person name="Grimwood J."/>
            <person name="Han X."/>
            <person name="Sun S."/>
            <person name="Hou Z."/>
            <person name="He W."/>
            <person name="Dai G."/>
            <person name="Sun C."/>
            <person name="Schmutz J."/>
            <person name="Leebens-Mack J.H."/>
            <person name="Li F.W."/>
            <person name="Wang L."/>
        </authorList>
    </citation>
    <scope>NUCLEOTIDE SEQUENCE [LARGE SCALE GENOMIC DNA]</scope>
    <source>
        <strain evidence="2">cv. PW_Plant_1</strain>
    </source>
</reference>
<name>A0ACC2D0K4_DIPCM</name>
<protein>
    <submittedName>
        <fullName evidence="1">Uncharacterized protein</fullName>
    </submittedName>
</protein>